<organism evidence="2 3">
    <name type="scientific">Vespula maculifrons</name>
    <name type="common">Eastern yellow jacket</name>
    <name type="synonym">Wasp</name>
    <dbReference type="NCBI Taxonomy" id="7453"/>
    <lineage>
        <taxon>Eukaryota</taxon>
        <taxon>Metazoa</taxon>
        <taxon>Ecdysozoa</taxon>
        <taxon>Arthropoda</taxon>
        <taxon>Hexapoda</taxon>
        <taxon>Insecta</taxon>
        <taxon>Pterygota</taxon>
        <taxon>Neoptera</taxon>
        <taxon>Endopterygota</taxon>
        <taxon>Hymenoptera</taxon>
        <taxon>Apocrita</taxon>
        <taxon>Aculeata</taxon>
        <taxon>Vespoidea</taxon>
        <taxon>Vespidae</taxon>
        <taxon>Vespinae</taxon>
        <taxon>Vespula</taxon>
    </lineage>
</organism>
<feature type="compositionally biased region" description="Acidic residues" evidence="1">
    <location>
        <begin position="1"/>
        <end position="17"/>
    </location>
</feature>
<proteinExistence type="predicted"/>
<dbReference type="EMBL" id="JAYRBN010000115">
    <property type="protein sequence ID" value="KAL2723213.1"/>
    <property type="molecule type" value="Genomic_DNA"/>
</dbReference>
<protein>
    <submittedName>
        <fullName evidence="2">Uncharacterized protein</fullName>
    </submittedName>
</protein>
<feature type="compositionally biased region" description="Polar residues" evidence="1">
    <location>
        <begin position="30"/>
        <end position="41"/>
    </location>
</feature>
<sequence length="77" mass="8354">MSVTLNDDDGDDDDNDDDQRRGIGDDGDLASTTNSHPSPSCSILCNTHNTNHGFSKENGLALKILFRKIGPSKELHN</sequence>
<gene>
    <name evidence="2" type="ORF">V1477_019804</name>
</gene>
<comment type="caution">
    <text evidence="2">The sequence shown here is derived from an EMBL/GenBank/DDBJ whole genome shotgun (WGS) entry which is preliminary data.</text>
</comment>
<dbReference type="Proteomes" id="UP001607303">
    <property type="component" value="Unassembled WGS sequence"/>
</dbReference>
<reference evidence="2 3" key="1">
    <citation type="journal article" date="2024" name="Ann. Entomol. Soc. Am.">
        <title>Genomic analyses of the southern and eastern yellowjacket wasps (Hymenoptera: Vespidae) reveal evolutionary signatures of social life.</title>
        <authorList>
            <person name="Catto M.A."/>
            <person name="Caine P.B."/>
            <person name="Orr S.E."/>
            <person name="Hunt B.G."/>
            <person name="Goodisman M.A.D."/>
        </authorList>
    </citation>
    <scope>NUCLEOTIDE SEQUENCE [LARGE SCALE GENOMIC DNA]</scope>
    <source>
        <strain evidence="2">232</strain>
        <tissue evidence="2">Head and thorax</tissue>
    </source>
</reference>
<feature type="region of interest" description="Disordered" evidence="1">
    <location>
        <begin position="1"/>
        <end position="41"/>
    </location>
</feature>
<evidence type="ECO:0000256" key="1">
    <source>
        <dbReference type="SAM" id="MobiDB-lite"/>
    </source>
</evidence>
<keyword evidence="3" id="KW-1185">Reference proteome</keyword>
<dbReference type="AlphaFoldDB" id="A0ABD2ARG9"/>
<accession>A0ABD2ARG9</accession>
<evidence type="ECO:0000313" key="2">
    <source>
        <dbReference type="EMBL" id="KAL2723213.1"/>
    </source>
</evidence>
<evidence type="ECO:0000313" key="3">
    <source>
        <dbReference type="Proteomes" id="UP001607303"/>
    </source>
</evidence>
<name>A0ABD2ARG9_VESMC</name>